<evidence type="ECO:0000313" key="3">
    <source>
        <dbReference type="Proteomes" id="UP000198415"/>
    </source>
</evidence>
<dbReference type="EMBL" id="FZNR01000001">
    <property type="protein sequence ID" value="SNR26946.1"/>
    <property type="molecule type" value="Genomic_DNA"/>
</dbReference>
<feature type="region of interest" description="Disordered" evidence="1">
    <location>
        <begin position="192"/>
        <end position="214"/>
    </location>
</feature>
<dbReference type="RefSeq" id="WP_143232186.1">
    <property type="nucleotide sequence ID" value="NZ_BOMU01000009.1"/>
</dbReference>
<protein>
    <submittedName>
        <fullName evidence="2">Uncharacterized protein</fullName>
    </submittedName>
</protein>
<name>A0A238UY66_9ACTN</name>
<reference evidence="2 3" key="1">
    <citation type="submission" date="2017-06" db="EMBL/GenBank/DDBJ databases">
        <authorList>
            <person name="Kim H.J."/>
            <person name="Triplett B.A."/>
        </authorList>
    </citation>
    <scope>NUCLEOTIDE SEQUENCE [LARGE SCALE GENOMIC DNA]</scope>
    <source>
        <strain evidence="2 3">DSM 43151</strain>
    </source>
</reference>
<dbReference type="AlphaFoldDB" id="A0A238UY66"/>
<dbReference type="OrthoDB" id="5187395at2"/>
<proteinExistence type="predicted"/>
<dbReference type="Proteomes" id="UP000198415">
    <property type="component" value="Unassembled WGS sequence"/>
</dbReference>
<evidence type="ECO:0000313" key="2">
    <source>
        <dbReference type="EMBL" id="SNR26946.1"/>
    </source>
</evidence>
<organism evidence="2 3">
    <name type="scientific">Actinoplanes regularis</name>
    <dbReference type="NCBI Taxonomy" id="52697"/>
    <lineage>
        <taxon>Bacteria</taxon>
        <taxon>Bacillati</taxon>
        <taxon>Actinomycetota</taxon>
        <taxon>Actinomycetes</taxon>
        <taxon>Micromonosporales</taxon>
        <taxon>Micromonosporaceae</taxon>
        <taxon>Actinoplanes</taxon>
    </lineage>
</organism>
<sequence>MHEPHDEPGLLEPAQLFAALRHGAPDLPPVVSPHDVVIAAAGTWGRYGSVIVLRRDHEEDNALLDDVYLLERSPEGEWLWPGGGSGSGMPEWVLDRPDGPLPGSRGSDLVNLGAQLAQVGGDWLAELTVMASRAVTTVEVRYGGAEISVRVPPSGLVTLPGVVGSPDDVAEFRGFDDTGGLRAVEHYRPLTESDRRDGWPDESLWVRSDSRDRM</sequence>
<keyword evidence="3" id="KW-1185">Reference proteome</keyword>
<evidence type="ECO:0000256" key="1">
    <source>
        <dbReference type="SAM" id="MobiDB-lite"/>
    </source>
</evidence>
<accession>A0A238UY66</accession>
<gene>
    <name evidence="2" type="ORF">SAMN06264365_101342</name>
</gene>